<accession>A0A2X0LV85</accession>
<sequence length="552" mass="62039">MLGFPTESTWLRHVTSPFDHRHSSSPRDLQREAQRVKDQAEKERLEAKAETERQAAVLRQEARMQMSSTRSSLAIIPTCLHQTNETIVRIARNPFRPQAPQLVCSSSNASSPSGSNSPNVQQRVAGLSSSTTIANSSQQRPQPTRPLPTDAEVFTQASDFIEAGVPLCDGGGGELYDGDEDEVATVATKGSERWKHPAWLQTQTAHHLARIRRVDNYSNKARHHKSGDELVHGFLPVKSAWTRLYDGCISNANLDIYEPQFFYWDPLLMIGQPDDKRAGVGLRLNGFLDRPRRACGLREFVYLIGRSYNCDNKKCSKTYRSWSPEVLDPLDPSLRSMFPSILRSSFHYGLGAEQISDMLVCFHRGAHDRLELDYRSAIYVPTSKVLAIFFNAKIEEHESLIRHHVSLAPCTIMSRDHSCKLRTWKRGNLSSSQVPKQIAKINGIPPFHALLMVGNEYGKVRLAVLTATKGHASFESPLEDMSKHLKLYGHEQPSICYTDQPGQDTTFLIETLPSRVPVQLAEDDNNSRKISKNPNALLFADCAFVSRFSMEL</sequence>
<feature type="region of interest" description="Disordered" evidence="1">
    <location>
        <begin position="15"/>
        <end position="52"/>
    </location>
</feature>
<reference evidence="2 3" key="1">
    <citation type="submission" date="2016-11" db="EMBL/GenBank/DDBJ databases">
        <authorList>
            <person name="Jaros S."/>
            <person name="Januszkiewicz K."/>
            <person name="Wedrychowicz H."/>
        </authorList>
    </citation>
    <scope>NUCLEOTIDE SEQUENCE [LARGE SCALE GENOMIC DNA]</scope>
</reference>
<feature type="region of interest" description="Disordered" evidence="1">
    <location>
        <begin position="101"/>
        <end position="149"/>
    </location>
</feature>
<evidence type="ECO:0000313" key="3">
    <source>
        <dbReference type="Proteomes" id="UP000249464"/>
    </source>
</evidence>
<dbReference type="AlphaFoldDB" id="A0A2X0LV85"/>
<feature type="compositionally biased region" description="Basic and acidic residues" evidence="1">
    <location>
        <begin position="28"/>
        <end position="52"/>
    </location>
</feature>
<name>A0A2X0LV85_9BASI</name>
<protein>
    <submittedName>
        <fullName evidence="2">BQ5605_C010g06167 protein</fullName>
    </submittedName>
</protein>
<organism evidence="2 3">
    <name type="scientific">Microbotryum silenes-dioicae</name>
    <dbReference type="NCBI Taxonomy" id="796604"/>
    <lineage>
        <taxon>Eukaryota</taxon>
        <taxon>Fungi</taxon>
        <taxon>Dikarya</taxon>
        <taxon>Basidiomycota</taxon>
        <taxon>Pucciniomycotina</taxon>
        <taxon>Microbotryomycetes</taxon>
        <taxon>Microbotryales</taxon>
        <taxon>Microbotryaceae</taxon>
        <taxon>Microbotryum</taxon>
    </lineage>
</organism>
<feature type="compositionally biased region" description="Polar residues" evidence="1">
    <location>
        <begin position="127"/>
        <end position="137"/>
    </location>
</feature>
<evidence type="ECO:0000256" key="1">
    <source>
        <dbReference type="SAM" id="MobiDB-lite"/>
    </source>
</evidence>
<dbReference type="STRING" id="796604.A0A2X0LV85"/>
<gene>
    <name evidence="2" type="primary">BQ5605_C010g06167</name>
    <name evidence="2" type="ORF">BQ5605_C010G06167</name>
</gene>
<dbReference type="Proteomes" id="UP000249464">
    <property type="component" value="Unassembled WGS sequence"/>
</dbReference>
<evidence type="ECO:0000313" key="2">
    <source>
        <dbReference type="EMBL" id="SGY14387.1"/>
    </source>
</evidence>
<dbReference type="EMBL" id="FQNC01000012">
    <property type="protein sequence ID" value="SGY14387.1"/>
    <property type="molecule type" value="Genomic_DNA"/>
</dbReference>
<keyword evidence="3" id="KW-1185">Reference proteome</keyword>
<feature type="compositionally biased region" description="Low complexity" evidence="1">
    <location>
        <begin position="105"/>
        <end position="119"/>
    </location>
</feature>
<proteinExistence type="predicted"/>